<name>A0A6J6ECT5_9ZZZZ</name>
<proteinExistence type="predicted"/>
<dbReference type="SUPFAM" id="SSF53448">
    <property type="entry name" value="Nucleotide-diphospho-sugar transferases"/>
    <property type="match status" value="1"/>
</dbReference>
<organism evidence="1">
    <name type="scientific">freshwater metagenome</name>
    <dbReference type="NCBI Taxonomy" id="449393"/>
    <lineage>
        <taxon>unclassified sequences</taxon>
        <taxon>metagenomes</taxon>
        <taxon>ecological metagenomes</taxon>
    </lineage>
</organism>
<evidence type="ECO:0000313" key="1">
    <source>
        <dbReference type="EMBL" id="CAB4573656.1"/>
    </source>
</evidence>
<gene>
    <name evidence="1" type="ORF">UFOPK1591_01450</name>
</gene>
<protein>
    <submittedName>
        <fullName evidence="1">Unannotated protein</fullName>
    </submittedName>
</protein>
<reference evidence="1" key="1">
    <citation type="submission" date="2020-05" db="EMBL/GenBank/DDBJ databases">
        <authorList>
            <person name="Chiriac C."/>
            <person name="Salcher M."/>
            <person name="Ghai R."/>
            <person name="Kavagutti S V."/>
        </authorList>
    </citation>
    <scope>NUCLEOTIDE SEQUENCE</scope>
</reference>
<dbReference type="EMBL" id="CAEZTD010000159">
    <property type="protein sequence ID" value="CAB4573656.1"/>
    <property type="molecule type" value="Genomic_DNA"/>
</dbReference>
<sequence>MCAQANAGYSGAYMDCVDLADGKAFVVFHPKGTIPTASLAHIVERIDAGADLVIASRMAPGGRNADDDQVLRHRKWFGLFSGAVLWLRFGRKRGLPRVTDPLHGIRGFSARFGRELRLEPGLVTADLDIVKQAYLNSAVMEEVPVVEVERLSGKTNFPTFRTGRRLVGFLFS</sequence>
<dbReference type="InterPro" id="IPR029044">
    <property type="entry name" value="Nucleotide-diphossugar_trans"/>
</dbReference>
<dbReference type="AlphaFoldDB" id="A0A6J6ECT5"/>
<dbReference type="Gene3D" id="3.90.550.10">
    <property type="entry name" value="Spore Coat Polysaccharide Biosynthesis Protein SpsA, Chain A"/>
    <property type="match status" value="1"/>
</dbReference>
<accession>A0A6J6ECT5</accession>